<keyword evidence="5" id="KW-1185">Reference proteome</keyword>
<evidence type="ECO:0008006" key="6">
    <source>
        <dbReference type="Google" id="ProtNLM"/>
    </source>
</evidence>
<evidence type="ECO:0000256" key="1">
    <source>
        <dbReference type="SAM" id="SignalP"/>
    </source>
</evidence>
<dbReference type="AlphaFoldDB" id="A0AAW5R6T4"/>
<evidence type="ECO:0000313" key="5">
    <source>
        <dbReference type="Proteomes" id="UP001498501"/>
    </source>
</evidence>
<dbReference type="EMBL" id="JBBMLE010000028">
    <property type="protein sequence ID" value="MEK0252614.1"/>
    <property type="molecule type" value="Genomic_DNA"/>
</dbReference>
<protein>
    <recommendedName>
        <fullName evidence="6">DUF2946 domain-containing protein</fullName>
    </recommendedName>
</protein>
<dbReference type="Proteomes" id="UP001208534">
    <property type="component" value="Unassembled WGS sequence"/>
</dbReference>
<gene>
    <name evidence="2" type="ORF">KTH64_00695</name>
    <name evidence="3" type="ORF">WM018_08850</name>
</gene>
<comment type="caution">
    <text evidence="2">The sequence shown here is derived from an EMBL/GenBank/DDBJ whole genome shotgun (WGS) entry which is preliminary data.</text>
</comment>
<reference evidence="3 5" key="2">
    <citation type="submission" date="2024-03" db="EMBL/GenBank/DDBJ databases">
        <title>Cross-transmission of Acinetobacter junii carrying blaOXA-58 in a neonatal intensive care unit.</title>
        <authorList>
            <person name="Bour M."/>
            <person name="Potron A."/>
            <person name="Lecointe D."/>
        </authorList>
    </citation>
    <scope>NUCLEOTIDE SEQUENCE [LARGE SCALE GENOMIC DNA]</scope>
    <source>
        <strain evidence="3 5">21A3096 case 1</strain>
    </source>
</reference>
<evidence type="ECO:0000313" key="3">
    <source>
        <dbReference type="EMBL" id="MEK0252614.1"/>
    </source>
</evidence>
<accession>A0AAW5R6T4</accession>
<feature type="chain" id="PRO_5043678012" description="DUF2946 domain-containing protein" evidence="1">
    <location>
        <begin position="29"/>
        <end position="141"/>
    </location>
</feature>
<organism evidence="2 4">
    <name type="scientific">Acinetobacter junii</name>
    <dbReference type="NCBI Taxonomy" id="40215"/>
    <lineage>
        <taxon>Bacteria</taxon>
        <taxon>Pseudomonadati</taxon>
        <taxon>Pseudomonadota</taxon>
        <taxon>Gammaproteobacteria</taxon>
        <taxon>Moraxellales</taxon>
        <taxon>Moraxellaceae</taxon>
        <taxon>Acinetobacter</taxon>
    </lineage>
</organism>
<proteinExistence type="predicted"/>
<dbReference type="Proteomes" id="UP001498501">
    <property type="component" value="Unassembled WGS sequence"/>
</dbReference>
<dbReference type="EMBL" id="JAHPRE010000002">
    <property type="protein sequence ID" value="MCU4395517.1"/>
    <property type="molecule type" value="Genomic_DNA"/>
</dbReference>
<sequence>MLHLKRYKHMWFVFLMILFIGGSNVAIAAVHAIHTEQSTVTTQDMPCHKMQMKSDQHHQIQMAHQDMTSMTKCHDQQVPNQQHCEDCNHPSHCQTVSFTLDQNIPELSALSVFERPIHLITAYQARHLAGYWQEILRPPKA</sequence>
<evidence type="ECO:0000313" key="2">
    <source>
        <dbReference type="EMBL" id="MCU4395517.1"/>
    </source>
</evidence>
<reference evidence="2" key="1">
    <citation type="submission" date="2021-06" db="EMBL/GenBank/DDBJ databases">
        <title>Propagation of a rapidly emergent carbapenem-resistant Acinetobacter baumannii lineage by various extra-hospital transmission networks.</title>
        <authorList>
            <person name="Calix J."/>
        </authorList>
    </citation>
    <scope>NUCLEOTIDE SEQUENCE</scope>
    <source>
        <strain evidence="2">WU_MDCI_Aw63</strain>
    </source>
</reference>
<feature type="signal peptide" evidence="1">
    <location>
        <begin position="1"/>
        <end position="28"/>
    </location>
</feature>
<name>A0AAW5R6T4_ACIJU</name>
<keyword evidence="1" id="KW-0732">Signal</keyword>
<evidence type="ECO:0000313" key="4">
    <source>
        <dbReference type="Proteomes" id="UP001208534"/>
    </source>
</evidence>